<dbReference type="InterPro" id="IPR041685">
    <property type="entry name" value="AAA_GajA/Old/RecF-like"/>
</dbReference>
<name>A0A850R286_PHODD</name>
<dbReference type="InterPro" id="IPR034139">
    <property type="entry name" value="TOPRIM_OLD"/>
</dbReference>
<dbReference type="EMBL" id="JABXOR010001338">
    <property type="protein sequence ID" value="NVP02658.1"/>
    <property type="molecule type" value="Genomic_DNA"/>
</dbReference>
<dbReference type="CDD" id="cd01026">
    <property type="entry name" value="TOPRIM_OLD"/>
    <property type="match status" value="1"/>
</dbReference>
<dbReference type="PANTHER" id="PTHR43581">
    <property type="entry name" value="ATP/GTP PHOSPHATASE"/>
    <property type="match status" value="1"/>
</dbReference>
<dbReference type="InterPro" id="IPR027417">
    <property type="entry name" value="P-loop_NTPase"/>
</dbReference>
<dbReference type="AlphaFoldDB" id="A0A850R286"/>
<reference evidence="3 4" key="1">
    <citation type="submission" date="2020-06" db="EMBL/GenBank/DDBJ databases">
        <title>Photobacterium damselae subsp. damselae comparative genomics.</title>
        <authorList>
            <person name="Osorio C.R."/>
        </authorList>
    </citation>
    <scope>NUCLEOTIDE SEQUENCE [LARGE SCALE GENOMIC DNA]</scope>
    <source>
        <strain evidence="3 4">TW250/03</strain>
    </source>
</reference>
<dbReference type="Pfam" id="PF20469">
    <property type="entry name" value="OLD-like_TOPRIM"/>
    <property type="match status" value="1"/>
</dbReference>
<dbReference type="Proteomes" id="UP000533429">
    <property type="component" value="Unassembled WGS sequence"/>
</dbReference>
<dbReference type="Pfam" id="PF13175">
    <property type="entry name" value="AAA_15"/>
    <property type="match status" value="1"/>
</dbReference>
<dbReference type="SUPFAM" id="SSF52540">
    <property type="entry name" value="P-loop containing nucleoside triphosphate hydrolases"/>
    <property type="match status" value="1"/>
</dbReference>
<feature type="domain" description="Endonuclease GajA/Old nuclease/RecF-like AAA" evidence="1">
    <location>
        <begin position="1"/>
        <end position="321"/>
    </location>
</feature>
<feature type="domain" description="OLD protein-like TOPRIM" evidence="2">
    <location>
        <begin position="369"/>
        <end position="433"/>
    </location>
</feature>
<evidence type="ECO:0000313" key="3">
    <source>
        <dbReference type="EMBL" id="NVP02658.1"/>
    </source>
</evidence>
<dbReference type="Gene3D" id="3.40.50.300">
    <property type="entry name" value="P-loop containing nucleotide triphosphate hydrolases"/>
    <property type="match status" value="1"/>
</dbReference>
<accession>A0A850R286</accession>
<evidence type="ECO:0000313" key="4">
    <source>
        <dbReference type="Proteomes" id="UP000533429"/>
    </source>
</evidence>
<protein>
    <submittedName>
        <fullName evidence="3">AAA family ATPase</fullName>
    </submittedName>
</protein>
<proteinExistence type="predicted"/>
<dbReference type="PANTHER" id="PTHR43581:SF4">
    <property type="entry name" value="ATP_GTP PHOSPHATASE"/>
    <property type="match status" value="1"/>
</dbReference>
<gene>
    <name evidence="3" type="ORF">HWA77_20820</name>
</gene>
<comment type="caution">
    <text evidence="3">The sequence shown here is derived from an EMBL/GenBank/DDBJ whole genome shotgun (WGS) entry which is preliminary data.</text>
</comment>
<sequence length="568" mass="64095">MEIESIHLKGFRNFNDSFINFNKSTLIIGSNDVGKSNMLHALRILLDKSLSDADIEPSELDFHIGKQDIAAQAEIIITFKDIKEDAVLSILKGHVSDDGKTILKYIADRSNLSYKLLIGYSPDEMQEIGSRFYLKYINLKYIQSQRDLEGFIRKEKKQLLRIAQQLLTDEDAQADELLLSAISSDLSQLNEKISQLKYVNSATNGVNHELSKLAHHYSDYEVKLDTGAIEVNDFIDKLKLGAATNGSNVMLGGDGRNNQILLALWKAKSMIEQDTAHEVIFYVIEEPEAHLHPHQQRKLATYLIKELPGQILLSSHSPQIAVNFSPESIIRLYSKNGATIAASNGCSKCISDSWEDMNYRMSVLPAEVFFSSGVFLVEGPSEILFYNELAQALNIDLDFENISILSVDGISFRVYIGILNALNIPWVMRTDNDVSKVPNITPDCWQYAGINRCLKIAGKRIIPHSPREITTQDTHPQLWNHTSTQINEKGIYLSKIDLESDLVEELSEHILRVLRKRSNNAAISYLQQKKAIRMRALLSQIKLELRSLEHGELAKPLHHLISMRSASL</sequence>
<evidence type="ECO:0000259" key="2">
    <source>
        <dbReference type="Pfam" id="PF20469"/>
    </source>
</evidence>
<dbReference type="InterPro" id="IPR051396">
    <property type="entry name" value="Bact_Antivir_Def_Nuclease"/>
</dbReference>
<evidence type="ECO:0000259" key="1">
    <source>
        <dbReference type="Pfam" id="PF13175"/>
    </source>
</evidence>
<organism evidence="3 4">
    <name type="scientific">Photobacterium damselae subsp. damselae</name>
    <name type="common">Listonella damsela</name>
    <dbReference type="NCBI Taxonomy" id="85581"/>
    <lineage>
        <taxon>Bacteria</taxon>
        <taxon>Pseudomonadati</taxon>
        <taxon>Pseudomonadota</taxon>
        <taxon>Gammaproteobacteria</taxon>
        <taxon>Vibrionales</taxon>
        <taxon>Vibrionaceae</taxon>
        <taxon>Photobacterium</taxon>
    </lineage>
</organism>